<evidence type="ECO:0000313" key="2">
    <source>
        <dbReference type="Proteomes" id="UP000190951"/>
    </source>
</evidence>
<dbReference type="EMBL" id="CP096983">
    <property type="protein sequence ID" value="URZ12121.1"/>
    <property type="molecule type" value="Genomic_DNA"/>
</dbReference>
<dbReference type="AlphaFoldDB" id="A0A1S8MI52"/>
<dbReference type="Proteomes" id="UP000190951">
    <property type="component" value="Chromosome"/>
</dbReference>
<accession>A0A1S8MI52</accession>
<protein>
    <submittedName>
        <fullName evidence="1">Uncharacterized protein</fullName>
    </submittedName>
</protein>
<evidence type="ECO:0000313" key="1">
    <source>
        <dbReference type="EMBL" id="URZ12121.1"/>
    </source>
</evidence>
<dbReference type="KEGG" id="crw:CROST_028380"/>
<organism evidence="1 2">
    <name type="scientific">Clostridium felsineum</name>
    <dbReference type="NCBI Taxonomy" id="36839"/>
    <lineage>
        <taxon>Bacteria</taxon>
        <taxon>Bacillati</taxon>
        <taxon>Bacillota</taxon>
        <taxon>Clostridia</taxon>
        <taxon>Eubacteriales</taxon>
        <taxon>Clostridiaceae</taxon>
        <taxon>Clostridium</taxon>
    </lineage>
</organism>
<gene>
    <name evidence="1" type="ORF">CROST_028380</name>
</gene>
<keyword evidence="2" id="KW-1185">Reference proteome</keyword>
<reference evidence="1 2" key="1">
    <citation type="submission" date="2022-04" db="EMBL/GenBank/DDBJ databases">
        <title>Genome sequence of C. roseum typestrain.</title>
        <authorList>
            <person name="Poehlein A."/>
            <person name="Schoch T."/>
            <person name="Duerre P."/>
            <person name="Daniel R."/>
        </authorList>
    </citation>
    <scope>NUCLEOTIDE SEQUENCE [LARGE SCALE GENOMIC DNA]</scope>
    <source>
        <strain evidence="1 2">DSM 7320</strain>
    </source>
</reference>
<proteinExistence type="predicted"/>
<name>A0A1S8MI52_9CLOT</name>
<sequence length="31" mass="3620">MNTSGIQRGYMAKNMKAEELMTKEENLKNCR</sequence>